<dbReference type="GO" id="GO:0006078">
    <property type="term" value="P:(1-&gt;6)-beta-D-glucan biosynthetic process"/>
    <property type="evidence" value="ECO:0007669"/>
    <property type="project" value="TreeGrafter"/>
</dbReference>
<keyword evidence="8" id="KW-0961">Cell wall biogenesis/degradation</keyword>
<keyword evidence="3 10" id="KW-0812">Transmembrane</keyword>
<comment type="subcellular location">
    <subcellularLocation>
        <location evidence="1">Membrane</location>
        <topology evidence="1">Single-pass type II membrane protein</topology>
    </subcellularLocation>
</comment>
<dbReference type="InterPro" id="IPR005629">
    <property type="entry name" value="Skn1/Kre6/Sbg1"/>
</dbReference>
<accession>A0A4S4MTZ4</accession>
<dbReference type="AlphaFoldDB" id="A0A4S4MTZ4"/>
<sequence>MAVPSTSRRHRTLQSYLPLDTSSPLSSPSLSPPQLFTTRIDSFASSSSLLSATFDSPYPGASRPLSFGQQYSLSPDPDTWNAYLSPGLQEDDDDLHMPDSKTTPMTIERDRHFASWRGFFNLGTLVFLCVGWVMLFAGYPIIYHYTAHPWSNLGAFNLGGTNSSGQVPLMPFRFALIDPDTPTDAYSKPSWNDPSVTMELVFSDEFNVDGRTFYPGDDPYWEAVDLHYWETNNLEWYDPEAIVTQDGSLVITLEAKQIHNLNYQGGMMSSWNKFCFTGGYVEANVSLPGLNNVAGLWPSVWTMGNLGRAGYGASLEGMWPYSYDACDVGTAPNQTLNGLPLAATVNGDAGNGGVLSYLPGQKLSRCTCTNANEDSAGLLVHPGPKHSDGSFVGRSAPEIDMFEAQVGGTVPTGEVSQSAQWAPFNQGYIWLNTTANEIIPDPSLSVQNTYIGGVEQQATSVVTNTDQNCYEGTLGCYSIYGFEYAPGFDTAYITWVSNNQISWTLNAAGMVADSAVQISDRPVSQEPMYIIMNLGMSRNFGEVDLANIPFPVHMKVDYIRVYQRSDEKNIGCNPDGFPTEEYINQYIEAYTNPLLTTWRDDYGQPFPGNSWLGQCSS</sequence>
<dbReference type="OrthoDB" id="412647at2759"/>
<feature type="compositionally biased region" description="Low complexity" evidence="9">
    <location>
        <begin position="15"/>
        <end position="32"/>
    </location>
</feature>
<evidence type="ECO:0000256" key="8">
    <source>
        <dbReference type="ARBA" id="ARBA00023316"/>
    </source>
</evidence>
<evidence type="ECO:0000256" key="7">
    <source>
        <dbReference type="ARBA" id="ARBA00023180"/>
    </source>
</evidence>
<dbReference type="FunFam" id="2.60.120.200:FF:000135">
    <property type="entry name" value="Related to KRE6-glucan synthase subunit"/>
    <property type="match status" value="1"/>
</dbReference>
<dbReference type="EMBL" id="SGPM01000157">
    <property type="protein sequence ID" value="THH28788.1"/>
    <property type="molecule type" value="Genomic_DNA"/>
</dbReference>
<keyword evidence="5 10" id="KW-1133">Transmembrane helix</keyword>
<evidence type="ECO:0000256" key="10">
    <source>
        <dbReference type="SAM" id="Phobius"/>
    </source>
</evidence>
<gene>
    <name evidence="12" type="ORF">EUX98_g5386</name>
</gene>
<comment type="similarity">
    <text evidence="2">Belongs to the SKN1/KRE6 family.</text>
</comment>
<dbReference type="PANTHER" id="PTHR31361:SF1">
    <property type="entry name" value="BETA-GLUCAN SYNTHESIS-ASSOCIATED PROTEIN KRE6-RELATED"/>
    <property type="match status" value="1"/>
</dbReference>
<dbReference type="GO" id="GO:0005789">
    <property type="term" value="C:endoplasmic reticulum membrane"/>
    <property type="evidence" value="ECO:0007669"/>
    <property type="project" value="TreeGrafter"/>
</dbReference>
<proteinExistence type="inferred from homology"/>
<name>A0A4S4MTZ4_9APHY</name>
<dbReference type="GO" id="GO:0015926">
    <property type="term" value="F:glucosidase activity"/>
    <property type="evidence" value="ECO:0007669"/>
    <property type="project" value="TreeGrafter"/>
</dbReference>
<evidence type="ECO:0000256" key="6">
    <source>
        <dbReference type="ARBA" id="ARBA00023136"/>
    </source>
</evidence>
<evidence type="ECO:0000256" key="2">
    <source>
        <dbReference type="ARBA" id="ARBA00010962"/>
    </source>
</evidence>
<feature type="transmembrane region" description="Helical" evidence="10">
    <location>
        <begin position="119"/>
        <end position="142"/>
    </location>
</feature>
<evidence type="ECO:0000256" key="3">
    <source>
        <dbReference type="ARBA" id="ARBA00022692"/>
    </source>
</evidence>
<keyword evidence="4" id="KW-0735">Signal-anchor</keyword>
<dbReference type="FunFam" id="2.60.120.200:FF:000259">
    <property type="entry name" value="Chromosome 9, whole genome shotgun sequence"/>
    <property type="match status" value="1"/>
</dbReference>
<evidence type="ECO:0000256" key="4">
    <source>
        <dbReference type="ARBA" id="ARBA00022968"/>
    </source>
</evidence>
<keyword evidence="7" id="KW-0325">Glycoprotein</keyword>
<dbReference type="InterPro" id="IPR013320">
    <property type="entry name" value="ConA-like_dom_sf"/>
</dbReference>
<evidence type="ECO:0000313" key="12">
    <source>
        <dbReference type="EMBL" id="THH28788.1"/>
    </source>
</evidence>
<dbReference type="InterPro" id="IPR000757">
    <property type="entry name" value="Beta-glucanase-like"/>
</dbReference>
<protein>
    <recommendedName>
        <fullName evidence="11">GH16 domain-containing protein</fullName>
    </recommendedName>
</protein>
<keyword evidence="13" id="KW-1185">Reference proteome</keyword>
<feature type="domain" description="GH16" evidence="11">
    <location>
        <begin position="189"/>
        <end position="567"/>
    </location>
</feature>
<feature type="region of interest" description="Disordered" evidence="9">
    <location>
        <begin position="1"/>
        <end position="32"/>
    </location>
</feature>
<comment type="caution">
    <text evidence="12">The sequence shown here is derived from an EMBL/GenBank/DDBJ whole genome shotgun (WGS) entry which is preliminary data.</text>
</comment>
<dbReference type="PANTHER" id="PTHR31361">
    <property type="entry name" value="BETA-GLUCAN SYNTHESIS-ASSOCIATED PROTEIN KRE6-RELATED"/>
    <property type="match status" value="1"/>
</dbReference>
<dbReference type="Pfam" id="PF03935">
    <property type="entry name" value="SKN1_KRE6_Sbg1"/>
    <property type="match status" value="1"/>
</dbReference>
<evidence type="ECO:0000256" key="9">
    <source>
        <dbReference type="SAM" id="MobiDB-lite"/>
    </source>
</evidence>
<reference evidence="12 13" key="1">
    <citation type="submission" date="2019-02" db="EMBL/GenBank/DDBJ databases">
        <title>Genome sequencing of the rare red list fungi Antrodiella citrinella (Flaviporus citrinellus).</title>
        <authorList>
            <person name="Buettner E."/>
            <person name="Kellner H."/>
        </authorList>
    </citation>
    <scope>NUCLEOTIDE SEQUENCE [LARGE SCALE GENOMIC DNA]</scope>
    <source>
        <strain evidence="12 13">DSM 108506</strain>
    </source>
</reference>
<dbReference type="GO" id="GO:0031505">
    <property type="term" value="P:fungal-type cell wall organization"/>
    <property type="evidence" value="ECO:0007669"/>
    <property type="project" value="TreeGrafter"/>
</dbReference>
<dbReference type="Proteomes" id="UP000308730">
    <property type="component" value="Unassembled WGS sequence"/>
</dbReference>
<dbReference type="GO" id="GO:0005886">
    <property type="term" value="C:plasma membrane"/>
    <property type="evidence" value="ECO:0007669"/>
    <property type="project" value="TreeGrafter"/>
</dbReference>
<dbReference type="SUPFAM" id="SSF49899">
    <property type="entry name" value="Concanavalin A-like lectins/glucanases"/>
    <property type="match status" value="1"/>
</dbReference>
<evidence type="ECO:0000256" key="1">
    <source>
        <dbReference type="ARBA" id="ARBA00004606"/>
    </source>
</evidence>
<organism evidence="12 13">
    <name type="scientific">Antrodiella citrinella</name>
    <dbReference type="NCBI Taxonomy" id="2447956"/>
    <lineage>
        <taxon>Eukaryota</taxon>
        <taxon>Fungi</taxon>
        <taxon>Dikarya</taxon>
        <taxon>Basidiomycota</taxon>
        <taxon>Agaricomycotina</taxon>
        <taxon>Agaricomycetes</taxon>
        <taxon>Polyporales</taxon>
        <taxon>Steccherinaceae</taxon>
        <taxon>Antrodiella</taxon>
    </lineage>
</organism>
<evidence type="ECO:0000256" key="5">
    <source>
        <dbReference type="ARBA" id="ARBA00022989"/>
    </source>
</evidence>
<evidence type="ECO:0000259" key="11">
    <source>
        <dbReference type="PROSITE" id="PS51762"/>
    </source>
</evidence>
<dbReference type="PROSITE" id="PS51762">
    <property type="entry name" value="GH16_2"/>
    <property type="match status" value="1"/>
</dbReference>
<keyword evidence="6 10" id="KW-0472">Membrane</keyword>
<dbReference type="Gene3D" id="2.60.120.200">
    <property type="match status" value="2"/>
</dbReference>
<evidence type="ECO:0000313" key="13">
    <source>
        <dbReference type="Proteomes" id="UP000308730"/>
    </source>
</evidence>